<evidence type="ECO:0000256" key="4">
    <source>
        <dbReference type="ARBA" id="ARBA00010286"/>
    </source>
</evidence>
<gene>
    <name evidence="13" type="ORF">HNR20_005324</name>
</gene>
<evidence type="ECO:0000313" key="14">
    <source>
        <dbReference type="Proteomes" id="UP000586947"/>
    </source>
</evidence>
<evidence type="ECO:0000256" key="10">
    <source>
        <dbReference type="ARBA" id="ARBA00022801"/>
    </source>
</evidence>
<dbReference type="GO" id="GO:0006145">
    <property type="term" value="P:purine nucleobase catabolic process"/>
    <property type="evidence" value="ECO:0007669"/>
    <property type="project" value="TreeGrafter"/>
</dbReference>
<dbReference type="InterPro" id="IPR002195">
    <property type="entry name" value="Dihydroorotase_CS"/>
</dbReference>
<dbReference type="EMBL" id="JACHDP010000001">
    <property type="protein sequence ID" value="MBB5480819.1"/>
    <property type="molecule type" value="Genomic_DNA"/>
</dbReference>
<keyword evidence="14" id="KW-1185">Reference proteome</keyword>
<keyword evidence="10 13" id="KW-0378">Hydrolase</keyword>
<sequence>MPAPRDQALDLVVRSDRVVTPSGERPAAVGVVGGTIAVITDRDARLAAIDDVDIGRDALLPGLVDSHVHVNEPGRTHWEGFETATAAAAAGGITTLLDMPLNALPPTTTADALDRKRALARERCAIDVGFWGGAVPGNLGKLNDLVDAGVFGLKCFLVDSGVPEFPALNPRELATCMREVRAVDSLLLVHAEDSSDLRPGVDSTSYADFLASRPASAEVRAVALTARLAMQLGTRTHIVHLSSADAVPTIASAKRAGAALTVETCPHYLTLTAETIPDGATEFKCCPPIRDARQQEGLWEALASGAIDCVVSDHSPCPPAMKHTGTGNFNAAWGGIASLELTLALVWTHAQRRGFGLSDVTRWMADAPARIARIPGRGRIAVGYRADLVWFAPRERFTVDPRRLRQRHALTPYAGMTLTGVVRRTWLAGSPSRPGGGRLLTARAGVPA</sequence>
<dbReference type="AlphaFoldDB" id="A0A840W9M3"/>
<feature type="domain" description="Amidohydrolase-related" evidence="12">
    <location>
        <begin position="59"/>
        <end position="429"/>
    </location>
</feature>
<dbReference type="InterPro" id="IPR017593">
    <property type="entry name" value="Allantoinase"/>
</dbReference>
<dbReference type="SUPFAM" id="SSF51556">
    <property type="entry name" value="Metallo-dependent hydrolases"/>
    <property type="match status" value="1"/>
</dbReference>
<keyword evidence="8" id="KW-0659">Purine metabolism</keyword>
<comment type="similarity">
    <text evidence="5">Belongs to the metallo-dependent hydrolases superfamily. Allantoinase family.</text>
</comment>
<dbReference type="GO" id="GO:0004038">
    <property type="term" value="F:allantoinase activity"/>
    <property type="evidence" value="ECO:0007669"/>
    <property type="project" value="UniProtKB-EC"/>
</dbReference>
<dbReference type="Gene3D" id="3.20.20.140">
    <property type="entry name" value="Metal-dependent hydrolases"/>
    <property type="match status" value="1"/>
</dbReference>
<dbReference type="InterPro" id="IPR032466">
    <property type="entry name" value="Metal_Hydrolase"/>
</dbReference>
<comment type="cofactor">
    <cofactor evidence="1">
        <name>Zn(2+)</name>
        <dbReference type="ChEBI" id="CHEBI:29105"/>
    </cofactor>
</comment>
<evidence type="ECO:0000256" key="1">
    <source>
        <dbReference type="ARBA" id="ARBA00001947"/>
    </source>
</evidence>
<proteinExistence type="inferred from homology"/>
<dbReference type="EC" id="3.5.2.5" evidence="7"/>
<dbReference type="PROSITE" id="PS00482">
    <property type="entry name" value="DIHYDROOROTASE_1"/>
    <property type="match status" value="1"/>
</dbReference>
<accession>A0A840W9M3</accession>
<dbReference type="InterPro" id="IPR011059">
    <property type="entry name" value="Metal-dep_hydrolase_composite"/>
</dbReference>
<dbReference type="GO" id="GO:0008270">
    <property type="term" value="F:zinc ion binding"/>
    <property type="evidence" value="ECO:0007669"/>
    <property type="project" value="InterPro"/>
</dbReference>
<evidence type="ECO:0000256" key="9">
    <source>
        <dbReference type="ARBA" id="ARBA00022723"/>
    </source>
</evidence>
<evidence type="ECO:0000256" key="3">
    <source>
        <dbReference type="ARBA" id="ARBA00004968"/>
    </source>
</evidence>
<dbReference type="PANTHER" id="PTHR43668:SF2">
    <property type="entry name" value="ALLANTOINASE"/>
    <property type="match status" value="1"/>
</dbReference>
<dbReference type="SUPFAM" id="SSF51338">
    <property type="entry name" value="Composite domain of metallo-dependent hydrolases"/>
    <property type="match status" value="1"/>
</dbReference>
<dbReference type="NCBIfam" id="TIGR03178">
    <property type="entry name" value="allantoinase"/>
    <property type="match status" value="1"/>
</dbReference>
<evidence type="ECO:0000256" key="7">
    <source>
        <dbReference type="ARBA" id="ARBA00012863"/>
    </source>
</evidence>
<evidence type="ECO:0000313" key="13">
    <source>
        <dbReference type="EMBL" id="MBB5480819.1"/>
    </source>
</evidence>
<comment type="subunit">
    <text evidence="6">Homotetramer.</text>
</comment>
<dbReference type="Pfam" id="PF01979">
    <property type="entry name" value="Amidohydro_1"/>
    <property type="match status" value="1"/>
</dbReference>
<evidence type="ECO:0000259" key="12">
    <source>
        <dbReference type="Pfam" id="PF01979"/>
    </source>
</evidence>
<dbReference type="GO" id="GO:0000256">
    <property type="term" value="P:allantoin catabolic process"/>
    <property type="evidence" value="ECO:0007669"/>
    <property type="project" value="InterPro"/>
</dbReference>
<comment type="caution">
    <text evidence="13">The sequence shown here is derived from an EMBL/GenBank/DDBJ whole genome shotgun (WGS) entry which is preliminary data.</text>
</comment>
<keyword evidence="9" id="KW-0479">Metal-binding</keyword>
<dbReference type="InterPro" id="IPR006680">
    <property type="entry name" value="Amidohydro-rel"/>
</dbReference>
<dbReference type="GO" id="GO:0050897">
    <property type="term" value="F:cobalt ion binding"/>
    <property type="evidence" value="ECO:0007669"/>
    <property type="project" value="InterPro"/>
</dbReference>
<organism evidence="13 14">
    <name type="scientific">Micromonospora parathelypteridis</name>
    <dbReference type="NCBI Taxonomy" id="1839617"/>
    <lineage>
        <taxon>Bacteria</taxon>
        <taxon>Bacillati</taxon>
        <taxon>Actinomycetota</taxon>
        <taxon>Actinomycetes</taxon>
        <taxon>Micromonosporales</taxon>
        <taxon>Micromonosporaceae</taxon>
        <taxon>Micromonospora</taxon>
    </lineage>
</organism>
<dbReference type="InterPro" id="IPR050138">
    <property type="entry name" value="DHOase/Allantoinase_Hydrolase"/>
</dbReference>
<evidence type="ECO:0000256" key="8">
    <source>
        <dbReference type="ARBA" id="ARBA00022631"/>
    </source>
</evidence>
<comment type="function">
    <text evidence="2">Catalyzes the reversible cyclization of carbamoyl aspartate to dihydroorotate.</text>
</comment>
<evidence type="ECO:0000256" key="2">
    <source>
        <dbReference type="ARBA" id="ARBA00002368"/>
    </source>
</evidence>
<dbReference type="FunFam" id="3.20.20.140:FF:000032">
    <property type="entry name" value="Allantoinase Dal1"/>
    <property type="match status" value="1"/>
</dbReference>
<dbReference type="GO" id="GO:0005737">
    <property type="term" value="C:cytoplasm"/>
    <property type="evidence" value="ECO:0007669"/>
    <property type="project" value="TreeGrafter"/>
</dbReference>
<dbReference type="PANTHER" id="PTHR43668">
    <property type="entry name" value="ALLANTOINASE"/>
    <property type="match status" value="1"/>
</dbReference>
<comment type="similarity">
    <text evidence="4">Belongs to the metallo-dependent hydrolases superfamily. DHOase family. Class I DHOase subfamily.</text>
</comment>
<name>A0A840W9M3_9ACTN</name>
<keyword evidence="11" id="KW-0862">Zinc</keyword>
<evidence type="ECO:0000256" key="5">
    <source>
        <dbReference type="ARBA" id="ARBA00010368"/>
    </source>
</evidence>
<evidence type="ECO:0000256" key="6">
    <source>
        <dbReference type="ARBA" id="ARBA00011881"/>
    </source>
</evidence>
<comment type="pathway">
    <text evidence="3">Nitrogen metabolism; (S)-allantoin degradation; allantoate from (S)-allantoin: step 1/1.</text>
</comment>
<dbReference type="RefSeq" id="WP_184185328.1">
    <property type="nucleotide sequence ID" value="NZ_BMNF01000004.1"/>
</dbReference>
<reference evidence="13 14" key="1">
    <citation type="submission" date="2020-08" db="EMBL/GenBank/DDBJ databases">
        <title>Sequencing the genomes of 1000 actinobacteria strains.</title>
        <authorList>
            <person name="Klenk H.-P."/>
        </authorList>
    </citation>
    <scope>NUCLEOTIDE SEQUENCE [LARGE SCALE GENOMIC DNA]</scope>
    <source>
        <strain evidence="13 14">DSM 103125</strain>
    </source>
</reference>
<dbReference type="Proteomes" id="UP000586947">
    <property type="component" value="Unassembled WGS sequence"/>
</dbReference>
<evidence type="ECO:0000256" key="11">
    <source>
        <dbReference type="ARBA" id="ARBA00022833"/>
    </source>
</evidence>
<protein>
    <recommendedName>
        <fullName evidence="7">allantoinase</fullName>
        <ecNumber evidence="7">3.5.2.5</ecNumber>
    </recommendedName>
</protein>